<feature type="transmembrane region" description="Helical" evidence="1">
    <location>
        <begin position="75"/>
        <end position="91"/>
    </location>
</feature>
<evidence type="ECO:0000256" key="1">
    <source>
        <dbReference type="SAM" id="Phobius"/>
    </source>
</evidence>
<keyword evidence="1" id="KW-0472">Membrane</keyword>
<dbReference type="EMBL" id="SHKL01000001">
    <property type="protein sequence ID" value="RZT88779.1"/>
    <property type="molecule type" value="Genomic_DNA"/>
</dbReference>
<evidence type="ECO:0000313" key="3">
    <source>
        <dbReference type="Proteomes" id="UP000291591"/>
    </source>
</evidence>
<dbReference type="Proteomes" id="UP000291591">
    <property type="component" value="Unassembled WGS sequence"/>
</dbReference>
<evidence type="ECO:0000313" key="2">
    <source>
        <dbReference type="EMBL" id="RZT88779.1"/>
    </source>
</evidence>
<dbReference type="InterPro" id="IPR021401">
    <property type="entry name" value="DUF3040"/>
</dbReference>
<proteinExistence type="predicted"/>
<comment type="caution">
    <text evidence="2">The sequence shown here is derived from an EMBL/GenBank/DDBJ whole genome shotgun (WGS) entry which is preliminary data.</text>
</comment>
<dbReference type="RefSeq" id="WP_130292816.1">
    <property type="nucleotide sequence ID" value="NZ_SHKL01000001.1"/>
</dbReference>
<accession>A0A4Q7V7P0</accession>
<name>A0A4Q7V7P0_PSEST</name>
<keyword evidence="3" id="KW-1185">Reference proteome</keyword>
<dbReference type="Pfam" id="PF11239">
    <property type="entry name" value="DUF3040"/>
    <property type="match status" value="1"/>
</dbReference>
<organism evidence="2 3">
    <name type="scientific">Pseudonocardia sediminis</name>
    <dbReference type="NCBI Taxonomy" id="1397368"/>
    <lineage>
        <taxon>Bacteria</taxon>
        <taxon>Bacillati</taxon>
        <taxon>Actinomycetota</taxon>
        <taxon>Actinomycetes</taxon>
        <taxon>Pseudonocardiales</taxon>
        <taxon>Pseudonocardiaceae</taxon>
        <taxon>Pseudonocardia</taxon>
    </lineage>
</organism>
<protein>
    <submittedName>
        <fullName evidence="2">DUF3040 family protein</fullName>
    </submittedName>
</protein>
<keyword evidence="1" id="KW-0812">Transmembrane</keyword>
<reference evidence="2 3" key="1">
    <citation type="submission" date="2019-02" db="EMBL/GenBank/DDBJ databases">
        <title>Sequencing the genomes of 1000 actinobacteria strains.</title>
        <authorList>
            <person name="Klenk H.-P."/>
        </authorList>
    </citation>
    <scope>NUCLEOTIDE SEQUENCE [LARGE SCALE GENOMIC DNA]</scope>
    <source>
        <strain evidence="2 3">DSM 45779</strain>
    </source>
</reference>
<gene>
    <name evidence="2" type="ORF">EV383_5726</name>
</gene>
<keyword evidence="1" id="KW-1133">Transmembrane helix</keyword>
<feature type="transmembrane region" description="Helical" evidence="1">
    <location>
        <begin position="50"/>
        <end position="69"/>
    </location>
</feature>
<sequence length="92" mass="9240">MTDDTRCPPLGPHERDRLDRVEDGFAADPGLRAALRDGVAPARTPRTGRLAGGLAAGCVAVLVACLVAGPVAALAIALLGLVLLVVMLAACG</sequence>
<dbReference type="AlphaFoldDB" id="A0A4Q7V7P0"/>